<comment type="similarity">
    <text evidence="8">Belongs to the CRISPR-associated endoribonuclease Cas2 protein family.</text>
</comment>
<comment type="function">
    <text evidence="8">CRISPR (clustered regularly interspaced short palindromic repeat), is an adaptive immune system that provides protection against mobile genetic elements (viruses, transposable elements and conjugative plasmids). CRISPR clusters contain sequences complementary to antecedent mobile elements and target invading nucleic acids. CRISPR clusters are transcribed and processed into CRISPR RNA (crRNA). Functions as a ssRNA-specific endoribonuclease. Involved in the integration of spacer DNA into the CRISPR cassette.</text>
</comment>
<dbReference type="InterPro" id="IPR021127">
    <property type="entry name" value="CRISPR_associated_Cas2"/>
</dbReference>
<comment type="cofactor">
    <cofactor evidence="1 8">
        <name>Mg(2+)</name>
        <dbReference type="ChEBI" id="CHEBI:18420"/>
    </cofactor>
</comment>
<dbReference type="PANTHER" id="PTHR34405">
    <property type="entry name" value="CRISPR-ASSOCIATED ENDORIBONUCLEASE CAS2"/>
    <property type="match status" value="1"/>
</dbReference>
<evidence type="ECO:0000256" key="7">
    <source>
        <dbReference type="ARBA" id="ARBA00023118"/>
    </source>
</evidence>
<evidence type="ECO:0000256" key="6">
    <source>
        <dbReference type="ARBA" id="ARBA00022842"/>
    </source>
</evidence>
<evidence type="ECO:0000313" key="9">
    <source>
        <dbReference type="EMBL" id="AKB14250.1"/>
    </source>
</evidence>
<evidence type="ECO:0000256" key="2">
    <source>
        <dbReference type="ARBA" id="ARBA00022722"/>
    </source>
</evidence>
<keyword evidence="4 8" id="KW-0255">Endonuclease</keyword>
<dbReference type="GO" id="GO:0046872">
    <property type="term" value="F:metal ion binding"/>
    <property type="evidence" value="ECO:0007669"/>
    <property type="project" value="UniProtKB-UniRule"/>
</dbReference>
<dbReference type="NCBIfam" id="TIGR01573">
    <property type="entry name" value="cas2"/>
    <property type="match status" value="1"/>
</dbReference>
<keyword evidence="5 8" id="KW-0378">Hydrolase</keyword>
<dbReference type="Proteomes" id="UP000066529">
    <property type="component" value="Chromosome"/>
</dbReference>
<keyword evidence="2 8" id="KW-0540">Nuclease</keyword>
<dbReference type="HOGENOM" id="CLU_161124_2_0_2"/>
<dbReference type="STRING" id="523844.MSTHT_2492"/>
<name>A0A0E3KQF4_METTT</name>
<dbReference type="EMBL" id="CP009501">
    <property type="protein sequence ID" value="AKB14250.1"/>
    <property type="molecule type" value="Genomic_DNA"/>
</dbReference>
<evidence type="ECO:0000313" key="10">
    <source>
        <dbReference type="Proteomes" id="UP000066529"/>
    </source>
</evidence>
<dbReference type="OrthoDB" id="75992at2157"/>
<dbReference type="EC" id="3.1.-.-" evidence="8"/>
<protein>
    <recommendedName>
        <fullName evidence="8">CRISPR-associated endoribonuclease Cas2</fullName>
        <ecNumber evidence="8">3.1.-.-</ecNumber>
    </recommendedName>
</protein>
<keyword evidence="3 8" id="KW-0479">Metal-binding</keyword>
<evidence type="ECO:0000256" key="8">
    <source>
        <dbReference type="HAMAP-Rule" id="MF_01471"/>
    </source>
</evidence>
<comment type="subunit">
    <text evidence="8">Homodimer, forms a heterotetramer with a Cas1 homodimer.</text>
</comment>
<dbReference type="KEGG" id="mthr:MSTHT_2492"/>
<dbReference type="GO" id="GO:0004521">
    <property type="term" value="F:RNA endonuclease activity"/>
    <property type="evidence" value="ECO:0007669"/>
    <property type="project" value="InterPro"/>
</dbReference>
<dbReference type="PATRIC" id="fig|523844.20.peg.3030"/>
<dbReference type="GO" id="GO:0043571">
    <property type="term" value="P:maintenance of CRISPR repeat elements"/>
    <property type="evidence" value="ECO:0007669"/>
    <property type="project" value="UniProtKB-UniRule"/>
</dbReference>
<dbReference type="GO" id="GO:0051607">
    <property type="term" value="P:defense response to virus"/>
    <property type="evidence" value="ECO:0007669"/>
    <property type="project" value="UniProtKB-UniRule"/>
</dbReference>
<dbReference type="SUPFAM" id="SSF143430">
    <property type="entry name" value="TTP0101/SSO1404-like"/>
    <property type="match status" value="1"/>
</dbReference>
<dbReference type="HAMAP" id="MF_01471">
    <property type="entry name" value="Cas2"/>
    <property type="match status" value="1"/>
</dbReference>
<dbReference type="GO" id="GO:0016787">
    <property type="term" value="F:hydrolase activity"/>
    <property type="evidence" value="ECO:0007669"/>
    <property type="project" value="UniProtKB-KW"/>
</dbReference>
<reference evidence="9 10" key="1">
    <citation type="submission" date="2014-07" db="EMBL/GenBank/DDBJ databases">
        <title>Methanogenic archaea and the global carbon cycle.</title>
        <authorList>
            <person name="Henriksen J.R."/>
            <person name="Luke J."/>
            <person name="Reinhart S."/>
            <person name="Benedict M.N."/>
            <person name="Youngblut N.D."/>
            <person name="Metcalf M.E."/>
            <person name="Whitaker R.J."/>
            <person name="Metcalf W.W."/>
        </authorList>
    </citation>
    <scope>NUCLEOTIDE SEQUENCE [LARGE SCALE GENOMIC DNA]</scope>
    <source>
        <strain evidence="10">ATCC 43570 / DSM 1825 / OCM 12 / VKM B-1830 / TM-1</strain>
    </source>
</reference>
<dbReference type="AlphaFoldDB" id="A0A0E3KQF4"/>
<dbReference type="PANTHER" id="PTHR34405:SF3">
    <property type="entry name" value="CRISPR-ASSOCIATED ENDORIBONUCLEASE CAS2 3"/>
    <property type="match status" value="1"/>
</dbReference>
<evidence type="ECO:0000256" key="3">
    <source>
        <dbReference type="ARBA" id="ARBA00022723"/>
    </source>
</evidence>
<evidence type="ECO:0000256" key="1">
    <source>
        <dbReference type="ARBA" id="ARBA00001946"/>
    </source>
</evidence>
<sequence length="96" mass="11216">MLVWVIYDITDNRTRQKVSDCCKSYGLYRVQKSVFLGDLNTNDRESLGLECEELIDTEKDSVYIFPMDEQSFKKVQLIGQAFDKDLVSDEVITKFF</sequence>
<keyword evidence="7 8" id="KW-0051">Antiviral defense</keyword>
<gene>
    <name evidence="8" type="primary">cas2</name>
    <name evidence="9" type="ORF">MSTHT_2492</name>
</gene>
<proteinExistence type="inferred from homology"/>
<evidence type="ECO:0000256" key="5">
    <source>
        <dbReference type="ARBA" id="ARBA00022801"/>
    </source>
</evidence>
<dbReference type="Pfam" id="PF09827">
    <property type="entry name" value="CRISPR_Cas2"/>
    <property type="match status" value="1"/>
</dbReference>
<dbReference type="InterPro" id="IPR019199">
    <property type="entry name" value="Virulence_VapD/CRISPR_Cas2"/>
</dbReference>
<dbReference type="CDD" id="cd09725">
    <property type="entry name" value="Cas2_I_II_III"/>
    <property type="match status" value="1"/>
</dbReference>
<keyword evidence="6 8" id="KW-0460">Magnesium</keyword>
<evidence type="ECO:0000256" key="4">
    <source>
        <dbReference type="ARBA" id="ARBA00022759"/>
    </source>
</evidence>
<organism evidence="9 10">
    <name type="scientific">Methanosarcina thermophila (strain ATCC 43570 / DSM 1825 / OCM 12 / VKM B-1830 / TM-1)</name>
    <dbReference type="NCBI Taxonomy" id="523844"/>
    <lineage>
        <taxon>Archaea</taxon>
        <taxon>Methanobacteriati</taxon>
        <taxon>Methanobacteriota</taxon>
        <taxon>Stenosarchaea group</taxon>
        <taxon>Methanomicrobia</taxon>
        <taxon>Methanosarcinales</taxon>
        <taxon>Methanosarcinaceae</taxon>
        <taxon>Methanosarcina</taxon>
    </lineage>
</organism>
<feature type="binding site" evidence="8">
    <location>
        <position position="8"/>
    </location>
    <ligand>
        <name>Mg(2+)</name>
        <dbReference type="ChEBI" id="CHEBI:18420"/>
        <note>catalytic</note>
    </ligand>
</feature>
<accession>A0A0E3KQF4</accession>
<dbReference type="Gene3D" id="3.30.70.240">
    <property type="match status" value="1"/>
</dbReference>